<dbReference type="PANTHER" id="PTHR43777:SF1">
    <property type="entry name" value="MOLYBDENUM COFACTOR CYTIDYLYLTRANSFERASE"/>
    <property type="match status" value="1"/>
</dbReference>
<dbReference type="GO" id="GO:0016779">
    <property type="term" value="F:nucleotidyltransferase activity"/>
    <property type="evidence" value="ECO:0007669"/>
    <property type="project" value="UniProtKB-ARBA"/>
</dbReference>
<reference evidence="3" key="1">
    <citation type="submission" date="2018-06" db="EMBL/GenBank/DDBJ databases">
        <title>Description of Blautia argi sp. nov., a new anaerobic isolated from dog feces.</title>
        <authorList>
            <person name="Chang Y.-H."/>
            <person name="Paek J."/>
            <person name="Shin Y."/>
        </authorList>
    </citation>
    <scope>NUCLEOTIDE SEQUENCE [LARGE SCALE GENOMIC DNA]</scope>
    <source>
        <strain evidence="3">KCTC 15426</strain>
    </source>
</reference>
<evidence type="ECO:0000313" key="3">
    <source>
        <dbReference type="Proteomes" id="UP000250003"/>
    </source>
</evidence>
<gene>
    <name evidence="2" type="primary">yqeC</name>
    <name evidence="2" type="ORF">DQQ01_05400</name>
</gene>
<dbReference type="InterPro" id="IPR025877">
    <property type="entry name" value="MobA-like_NTP_Trfase"/>
</dbReference>
<sequence>MKLCEIISYLGETPRKNVAFAGAGGKTSCILELADAWREQGKKVLVTTSTHMEKPETFPLPTVIENREEKIMEALKKKGAVLAGLPALQGGKIQGLPVETYQRVCKEADCVLVEADGSRRFPVKVPKKGEPVIYENITHILILAGASALGQPLDRVCHRLEEAQGLFRQIQWEKVWDSSFPVTESLLGGLLEAGYIQPLKRRFPDKKIAVLLNQADVLESPEKSRKRLQEKLSVPVFLHGWQKRVHGIVLAAGFSTRFGENKLLYLLEGRPMYDHVLKQLSCLQVKKKLTSLTLVTQYEEIKQAAGQRNVTVVKNEDSCRGISSSLKLGLTKAMESAEREKEHYYMFFVADQPFLRQETIEEFLSAFLKTGKGIGCVCREGISGNPVIFHEKYVRELQSLTGDVGGKRVLKSHMEDVFFYEVSDERELKDIDRREEL</sequence>
<dbReference type="Proteomes" id="UP000250003">
    <property type="component" value="Chromosome"/>
</dbReference>
<feature type="domain" description="MobA-like NTP transferase" evidence="1">
    <location>
        <begin position="247"/>
        <end position="415"/>
    </location>
</feature>
<dbReference type="InterPro" id="IPR017587">
    <property type="entry name" value="YqeC"/>
</dbReference>
<accession>A0A2Z4U9F6</accession>
<dbReference type="PANTHER" id="PTHR43777">
    <property type="entry name" value="MOLYBDENUM COFACTOR CYTIDYLYLTRANSFERASE"/>
    <property type="match status" value="1"/>
</dbReference>
<dbReference type="EMBL" id="CP030280">
    <property type="protein sequence ID" value="AWY97672.1"/>
    <property type="molecule type" value="Genomic_DNA"/>
</dbReference>
<dbReference type="Gene3D" id="3.90.550.10">
    <property type="entry name" value="Spore Coat Polysaccharide Biosynthesis Protein SpsA, Chain A"/>
    <property type="match status" value="1"/>
</dbReference>
<evidence type="ECO:0000313" key="2">
    <source>
        <dbReference type="EMBL" id="AWY97672.1"/>
    </source>
</evidence>
<dbReference type="Pfam" id="PF12804">
    <property type="entry name" value="NTP_transf_3"/>
    <property type="match status" value="1"/>
</dbReference>
<dbReference type="OrthoDB" id="9797742at2"/>
<dbReference type="NCBIfam" id="TIGR03172">
    <property type="entry name" value="selenium cofactor biosynthesis protein YqeC"/>
    <property type="match status" value="1"/>
</dbReference>
<keyword evidence="3" id="KW-1185">Reference proteome</keyword>
<dbReference type="SUPFAM" id="SSF53448">
    <property type="entry name" value="Nucleotide-diphospho-sugar transferases"/>
    <property type="match status" value="1"/>
</dbReference>
<dbReference type="CDD" id="cd04182">
    <property type="entry name" value="GT_2_like_f"/>
    <property type="match status" value="1"/>
</dbReference>
<organism evidence="2 3">
    <name type="scientific">Blautia argi</name>
    <dbReference type="NCBI Taxonomy" id="1912897"/>
    <lineage>
        <taxon>Bacteria</taxon>
        <taxon>Bacillati</taxon>
        <taxon>Bacillota</taxon>
        <taxon>Clostridia</taxon>
        <taxon>Lachnospirales</taxon>
        <taxon>Lachnospiraceae</taxon>
        <taxon>Blautia</taxon>
    </lineage>
</organism>
<dbReference type="RefSeq" id="WP_111919031.1">
    <property type="nucleotide sequence ID" value="NZ_CP030280.1"/>
</dbReference>
<protein>
    <submittedName>
        <fullName evidence="2">Putative selenium-dependent hydroxylase accessory protein YqeC</fullName>
    </submittedName>
</protein>
<evidence type="ECO:0000259" key="1">
    <source>
        <dbReference type="Pfam" id="PF12804"/>
    </source>
</evidence>
<dbReference type="InterPro" id="IPR029044">
    <property type="entry name" value="Nucleotide-diphossugar_trans"/>
</dbReference>
<name>A0A2Z4U9F6_9FIRM</name>
<dbReference type="Pfam" id="PF19842">
    <property type="entry name" value="YqeC"/>
    <property type="match status" value="1"/>
</dbReference>
<dbReference type="KEGG" id="blau:DQQ01_05400"/>
<proteinExistence type="predicted"/>
<dbReference type="AlphaFoldDB" id="A0A2Z4U9F6"/>